<dbReference type="Pfam" id="PF06197">
    <property type="entry name" value="DUF998"/>
    <property type="match status" value="2"/>
</dbReference>
<dbReference type="AlphaFoldDB" id="A0AAV4KHR5"/>
<evidence type="ECO:0000313" key="6">
    <source>
        <dbReference type="Proteomes" id="UP000642014"/>
    </source>
</evidence>
<feature type="transmembrane region" description="Helical" evidence="2">
    <location>
        <begin position="226"/>
        <end position="252"/>
    </location>
</feature>
<keyword evidence="2" id="KW-0812">Transmembrane</keyword>
<keyword evidence="5" id="KW-1185">Reference proteome</keyword>
<dbReference type="Proteomes" id="UP000326029">
    <property type="component" value="Chromosome"/>
</dbReference>
<gene>
    <name evidence="4" type="ORF">CP977_10155</name>
    <name evidence="3" type="ORF">GCM10010497_29010</name>
</gene>
<evidence type="ECO:0000313" key="3">
    <source>
        <dbReference type="EMBL" id="GGR25196.1"/>
    </source>
</evidence>
<evidence type="ECO:0000256" key="2">
    <source>
        <dbReference type="SAM" id="Phobius"/>
    </source>
</evidence>
<keyword evidence="2" id="KW-1133">Transmembrane helix</keyword>
<keyword evidence="2" id="KW-0472">Membrane</keyword>
<sequence>MSRTVTRTAAALLALGALAYTAWVLEVLVHTGLDPVRTYVSELAAADQPLGGLFRATDFAAGLLVLAGALTGLAGAWRARGGPGGPEARSSAESGSGGRTGQGPGAHGHARRDPWALGGWIALAVFGAATVADSRLPLSCAPTVDPVCAARETAGLVPATHAAHAVSSSLAMTGALAALVALTVAARRHDRRLPLARTGPVLVALELAATAWTLAAVAAFEAGKGIWALGAGQRLQVLLVAVWLAVLAYSLATDTREERR</sequence>
<name>A0AAV4KHR5_9ACTN</name>
<evidence type="ECO:0000313" key="4">
    <source>
        <dbReference type="EMBL" id="QEV32496.1"/>
    </source>
</evidence>
<accession>A0AAV4KHR5</accession>
<dbReference type="RefSeq" id="WP_062756191.1">
    <property type="nucleotide sequence ID" value="NZ_BMSJ01000005.1"/>
</dbReference>
<reference evidence="3" key="3">
    <citation type="submission" date="2023-08" db="EMBL/GenBank/DDBJ databases">
        <authorList>
            <person name="Sun Q."/>
            <person name="Ohkuma M."/>
        </authorList>
    </citation>
    <scope>NUCLEOTIDE SEQUENCE</scope>
    <source>
        <strain evidence="3">JCM 4205</strain>
    </source>
</reference>
<evidence type="ECO:0000256" key="1">
    <source>
        <dbReference type="SAM" id="MobiDB-lite"/>
    </source>
</evidence>
<reference evidence="3 6" key="1">
    <citation type="journal article" date="2014" name="Int. J. Syst. Evol. Microbiol.">
        <title>Complete genome sequence of Corynebacterium casei LMG S-19264T (=DSM 44701T), isolated from a smear-ripened cheese.</title>
        <authorList>
            <consortium name="US DOE Joint Genome Institute (JGI-PGF)"/>
            <person name="Walter F."/>
            <person name="Albersmeier A."/>
            <person name="Kalinowski J."/>
            <person name="Ruckert C."/>
        </authorList>
    </citation>
    <scope>NUCLEOTIDE SEQUENCE [LARGE SCALE GENOMIC DNA]</scope>
    <source>
        <strain evidence="3 6">JCM 4205</strain>
    </source>
</reference>
<feature type="region of interest" description="Disordered" evidence="1">
    <location>
        <begin position="80"/>
        <end position="110"/>
    </location>
</feature>
<dbReference type="GeneID" id="95454132"/>
<proteinExistence type="predicted"/>
<feature type="transmembrane region" description="Helical" evidence="2">
    <location>
        <begin position="198"/>
        <end position="220"/>
    </location>
</feature>
<feature type="transmembrane region" description="Helical" evidence="2">
    <location>
        <begin position="165"/>
        <end position="186"/>
    </location>
</feature>
<dbReference type="InterPro" id="IPR009339">
    <property type="entry name" value="DUF998"/>
</dbReference>
<dbReference type="EMBL" id="CP023693">
    <property type="protein sequence ID" value="QEV32496.1"/>
    <property type="molecule type" value="Genomic_DNA"/>
</dbReference>
<dbReference type="Proteomes" id="UP000642014">
    <property type="component" value="Unassembled WGS sequence"/>
</dbReference>
<protein>
    <submittedName>
        <fullName evidence="4">DUF998 domain-containing protein</fullName>
    </submittedName>
</protein>
<dbReference type="EMBL" id="BMSJ01000005">
    <property type="protein sequence ID" value="GGR25196.1"/>
    <property type="molecule type" value="Genomic_DNA"/>
</dbReference>
<feature type="compositionally biased region" description="Low complexity" evidence="1">
    <location>
        <begin position="80"/>
        <end position="94"/>
    </location>
</feature>
<feature type="transmembrane region" description="Helical" evidence="2">
    <location>
        <begin position="115"/>
        <end position="132"/>
    </location>
</feature>
<feature type="compositionally biased region" description="Gly residues" evidence="1">
    <location>
        <begin position="95"/>
        <end position="106"/>
    </location>
</feature>
<evidence type="ECO:0000313" key="5">
    <source>
        <dbReference type="Proteomes" id="UP000326029"/>
    </source>
</evidence>
<feature type="transmembrane region" description="Helical" evidence="2">
    <location>
        <begin position="59"/>
        <end position="79"/>
    </location>
</feature>
<reference evidence="4 5" key="2">
    <citation type="submission" date="2017-09" db="EMBL/GenBank/DDBJ databases">
        <authorList>
            <person name="Lee N."/>
            <person name="Cho B.-K."/>
        </authorList>
    </citation>
    <scope>NUCLEOTIDE SEQUENCE [LARGE SCALE GENOMIC DNA]</scope>
    <source>
        <strain evidence="4 5">ATCC 19740</strain>
    </source>
</reference>
<organism evidence="3 6">
    <name type="scientific">Streptomyces cinereoruber</name>
    <dbReference type="NCBI Taxonomy" id="67260"/>
    <lineage>
        <taxon>Bacteria</taxon>
        <taxon>Bacillati</taxon>
        <taxon>Actinomycetota</taxon>
        <taxon>Actinomycetes</taxon>
        <taxon>Kitasatosporales</taxon>
        <taxon>Streptomycetaceae</taxon>
        <taxon>Streptomyces</taxon>
    </lineage>
</organism>